<dbReference type="CDD" id="cd00093">
    <property type="entry name" value="HTH_XRE"/>
    <property type="match status" value="1"/>
</dbReference>
<accession>A0ABV6IB26</accession>
<keyword evidence="1" id="KW-0238">DNA-binding</keyword>
<keyword evidence="2" id="KW-0472">Membrane</keyword>
<evidence type="ECO:0000259" key="3">
    <source>
        <dbReference type="PROSITE" id="PS50943"/>
    </source>
</evidence>
<dbReference type="Proteomes" id="UP001589844">
    <property type="component" value="Unassembled WGS sequence"/>
</dbReference>
<keyword evidence="2" id="KW-1133">Transmembrane helix</keyword>
<comment type="caution">
    <text evidence="4">The sequence shown here is derived from an EMBL/GenBank/DDBJ whole genome shotgun (WGS) entry which is preliminary data.</text>
</comment>
<dbReference type="PROSITE" id="PS50943">
    <property type="entry name" value="HTH_CROC1"/>
    <property type="match status" value="1"/>
</dbReference>
<evidence type="ECO:0000256" key="1">
    <source>
        <dbReference type="ARBA" id="ARBA00023125"/>
    </source>
</evidence>
<reference evidence="4 5" key="1">
    <citation type="submission" date="2024-09" db="EMBL/GenBank/DDBJ databases">
        <authorList>
            <person name="Sun Q."/>
            <person name="Mori K."/>
        </authorList>
    </citation>
    <scope>NUCLEOTIDE SEQUENCE [LARGE SCALE GENOMIC DNA]</scope>
    <source>
        <strain evidence="4 5">CCM 8677</strain>
    </source>
</reference>
<evidence type="ECO:0000313" key="5">
    <source>
        <dbReference type="Proteomes" id="UP001589844"/>
    </source>
</evidence>
<dbReference type="InterPro" id="IPR050807">
    <property type="entry name" value="TransReg_Diox_bact_type"/>
</dbReference>
<dbReference type="PANTHER" id="PTHR46797">
    <property type="entry name" value="HTH-TYPE TRANSCRIPTIONAL REGULATOR"/>
    <property type="match status" value="1"/>
</dbReference>
<evidence type="ECO:0000313" key="4">
    <source>
        <dbReference type="EMBL" id="MFC0349024.1"/>
    </source>
</evidence>
<evidence type="ECO:0000256" key="2">
    <source>
        <dbReference type="SAM" id="Phobius"/>
    </source>
</evidence>
<organism evidence="4 5">
    <name type="scientific">Undibacterium danionis</name>
    <dbReference type="NCBI Taxonomy" id="1812100"/>
    <lineage>
        <taxon>Bacteria</taxon>
        <taxon>Pseudomonadati</taxon>
        <taxon>Pseudomonadota</taxon>
        <taxon>Betaproteobacteria</taxon>
        <taxon>Burkholderiales</taxon>
        <taxon>Oxalobacteraceae</taxon>
        <taxon>Undibacterium</taxon>
    </lineage>
</organism>
<sequence>MNFGEKLKQVRTERNLTQPQMAEAIGIEQSYLSKLENDKSVPSAEMFQSIIKSLNLDAKDFLKDIDKKILQGSLKQIPEVAHYLNTTIAVKVHNVKQWLLGSAAACVLGFVGLLAANNGIFFANNLYKYESPGVFLANEPEDIFEQFSKILNLKASANIINREEFSKQLADFEMTRKRPVAVEKDRDYGTVFYQEVDGGRRKFSLVNVRYVLSMPNKILQFLGGIFVFCGILGFFMEWRLRKLQVT</sequence>
<dbReference type="Gene3D" id="1.10.260.40">
    <property type="entry name" value="lambda repressor-like DNA-binding domains"/>
    <property type="match status" value="1"/>
</dbReference>
<keyword evidence="5" id="KW-1185">Reference proteome</keyword>
<feature type="transmembrane region" description="Helical" evidence="2">
    <location>
        <begin position="98"/>
        <end position="123"/>
    </location>
</feature>
<dbReference type="PANTHER" id="PTHR46797:SF1">
    <property type="entry name" value="METHYLPHOSPHONATE SYNTHASE"/>
    <property type="match status" value="1"/>
</dbReference>
<dbReference type="Pfam" id="PF12844">
    <property type="entry name" value="HTH_19"/>
    <property type="match status" value="1"/>
</dbReference>
<name>A0ABV6IB26_9BURK</name>
<dbReference type="InterPro" id="IPR010982">
    <property type="entry name" value="Lambda_DNA-bd_dom_sf"/>
</dbReference>
<feature type="transmembrane region" description="Helical" evidence="2">
    <location>
        <begin position="218"/>
        <end position="236"/>
    </location>
</feature>
<dbReference type="RefSeq" id="WP_390210343.1">
    <property type="nucleotide sequence ID" value="NZ_JBHLXJ010000004.1"/>
</dbReference>
<keyword evidence="2" id="KW-0812">Transmembrane</keyword>
<dbReference type="EMBL" id="JBHLXJ010000004">
    <property type="protein sequence ID" value="MFC0349024.1"/>
    <property type="molecule type" value="Genomic_DNA"/>
</dbReference>
<dbReference type="SMART" id="SM00530">
    <property type="entry name" value="HTH_XRE"/>
    <property type="match status" value="1"/>
</dbReference>
<gene>
    <name evidence="4" type="ORF">ACFFJH_04335</name>
</gene>
<proteinExistence type="predicted"/>
<dbReference type="InterPro" id="IPR001387">
    <property type="entry name" value="Cro/C1-type_HTH"/>
</dbReference>
<dbReference type="SUPFAM" id="SSF47413">
    <property type="entry name" value="lambda repressor-like DNA-binding domains"/>
    <property type="match status" value="1"/>
</dbReference>
<feature type="domain" description="HTH cro/C1-type" evidence="3">
    <location>
        <begin position="7"/>
        <end position="61"/>
    </location>
</feature>
<protein>
    <submittedName>
        <fullName evidence="4">Helix-turn-helix domain-containing protein</fullName>
    </submittedName>
</protein>